<evidence type="ECO:0000313" key="5">
    <source>
        <dbReference type="Proteomes" id="UP000799118"/>
    </source>
</evidence>
<dbReference type="Pfam" id="PF00956">
    <property type="entry name" value="NAP"/>
    <property type="match status" value="1"/>
</dbReference>
<organism evidence="4 5">
    <name type="scientific">Gymnopus androsaceus JB14</name>
    <dbReference type="NCBI Taxonomy" id="1447944"/>
    <lineage>
        <taxon>Eukaryota</taxon>
        <taxon>Fungi</taxon>
        <taxon>Dikarya</taxon>
        <taxon>Basidiomycota</taxon>
        <taxon>Agaricomycotina</taxon>
        <taxon>Agaricomycetes</taxon>
        <taxon>Agaricomycetidae</taxon>
        <taxon>Agaricales</taxon>
        <taxon>Marasmiineae</taxon>
        <taxon>Omphalotaceae</taxon>
        <taxon>Gymnopus</taxon>
    </lineage>
</organism>
<dbReference type="PANTHER" id="PTHR11875">
    <property type="entry name" value="TESTIS-SPECIFIC Y-ENCODED PROTEIN"/>
    <property type="match status" value="1"/>
</dbReference>
<evidence type="ECO:0000256" key="3">
    <source>
        <dbReference type="SAM" id="MobiDB-lite"/>
    </source>
</evidence>
<name>A0A6A4IQ44_9AGAR</name>
<evidence type="ECO:0000256" key="2">
    <source>
        <dbReference type="RuleBase" id="RU003876"/>
    </source>
</evidence>
<dbReference type="Proteomes" id="UP000799118">
    <property type="component" value="Unassembled WGS sequence"/>
</dbReference>
<accession>A0A6A4IQ44</accession>
<protein>
    <submittedName>
        <fullName evidence="4">Uncharacterized protein</fullName>
    </submittedName>
</protein>
<reference evidence="4" key="1">
    <citation type="journal article" date="2019" name="Environ. Microbiol.">
        <title>Fungal ecological strategies reflected in gene transcription - a case study of two litter decomposers.</title>
        <authorList>
            <person name="Barbi F."/>
            <person name="Kohler A."/>
            <person name="Barry K."/>
            <person name="Baskaran P."/>
            <person name="Daum C."/>
            <person name="Fauchery L."/>
            <person name="Ihrmark K."/>
            <person name="Kuo A."/>
            <person name="LaButti K."/>
            <person name="Lipzen A."/>
            <person name="Morin E."/>
            <person name="Grigoriev I.V."/>
            <person name="Henrissat B."/>
            <person name="Lindahl B."/>
            <person name="Martin F."/>
        </authorList>
    </citation>
    <scope>NUCLEOTIDE SEQUENCE</scope>
    <source>
        <strain evidence="4">JB14</strain>
    </source>
</reference>
<keyword evidence="5" id="KW-1185">Reference proteome</keyword>
<dbReference type="GO" id="GO:0006334">
    <property type="term" value="P:nucleosome assembly"/>
    <property type="evidence" value="ECO:0007669"/>
    <property type="project" value="InterPro"/>
</dbReference>
<feature type="compositionally biased region" description="Acidic residues" evidence="3">
    <location>
        <begin position="234"/>
        <end position="255"/>
    </location>
</feature>
<feature type="region of interest" description="Disordered" evidence="3">
    <location>
        <begin position="229"/>
        <end position="265"/>
    </location>
</feature>
<dbReference type="Gene3D" id="3.30.1120.90">
    <property type="entry name" value="Nucleosome assembly protein"/>
    <property type="match status" value="1"/>
</dbReference>
<proteinExistence type="inferred from homology"/>
<dbReference type="InterPro" id="IPR037231">
    <property type="entry name" value="NAP-like_sf"/>
</dbReference>
<evidence type="ECO:0000256" key="1">
    <source>
        <dbReference type="ARBA" id="ARBA00009947"/>
    </source>
</evidence>
<dbReference type="SUPFAM" id="SSF143113">
    <property type="entry name" value="NAP-like"/>
    <property type="match status" value="1"/>
</dbReference>
<dbReference type="OrthoDB" id="19419at2759"/>
<gene>
    <name evidence="4" type="ORF">BT96DRAFT_870417</name>
</gene>
<dbReference type="EMBL" id="ML769384">
    <property type="protein sequence ID" value="KAE9410697.1"/>
    <property type="molecule type" value="Genomic_DNA"/>
</dbReference>
<dbReference type="InterPro" id="IPR002164">
    <property type="entry name" value="NAP_family"/>
</dbReference>
<dbReference type="GO" id="GO:0005634">
    <property type="term" value="C:nucleus"/>
    <property type="evidence" value="ECO:0007669"/>
    <property type="project" value="InterPro"/>
</dbReference>
<sequence length="265" mass="30196">MAGTKRASPGADKQKTLLSAELNDAEAKKLTEIRADLHRAELILERNAQIMLIPVYEKRRPIVKAIENFWPVALLNHTMFAFHVSHNADQVALTYLEDLWVQRDPVEPRCFTVEFHFKENPHFSNTVLTKEYKWVAPPAAADEKPDADGLTESMLDFSWDRDVKPSSMKIDWKDPAKALTKLYPREPAEDADEGPAESGSFFNYFEIEEDPYGLGLNISNEVFPEAIDYFLGEAGDDEMDSDDEEDEDDADEIDLEQPKSKKQKV</sequence>
<dbReference type="AlphaFoldDB" id="A0A6A4IQ44"/>
<comment type="similarity">
    <text evidence="1 2">Belongs to the nucleosome assembly protein (NAP) family.</text>
</comment>
<evidence type="ECO:0000313" key="4">
    <source>
        <dbReference type="EMBL" id="KAE9410697.1"/>
    </source>
</evidence>